<keyword evidence="1" id="KW-0472">Membrane</keyword>
<proteinExistence type="predicted"/>
<dbReference type="RefSeq" id="WP_096296486.1">
    <property type="nucleotide sequence ID" value="NZ_CP023406.1"/>
</dbReference>
<feature type="transmembrane region" description="Helical" evidence="1">
    <location>
        <begin position="311"/>
        <end position="331"/>
    </location>
</feature>
<evidence type="ECO:0000313" key="3">
    <source>
        <dbReference type="Proteomes" id="UP000218968"/>
    </source>
</evidence>
<feature type="transmembrane region" description="Helical" evidence="1">
    <location>
        <begin position="225"/>
        <end position="247"/>
    </location>
</feature>
<dbReference type="InterPro" id="IPR049458">
    <property type="entry name" value="EpsG-like"/>
</dbReference>
<keyword evidence="1" id="KW-1133">Transmembrane helix</keyword>
<keyword evidence="3" id="KW-1185">Reference proteome</keyword>
<protein>
    <recommendedName>
        <fullName evidence="4">EpsG family protein</fullName>
    </recommendedName>
</protein>
<organism evidence="2 3">
    <name type="scientific">Luteimonas chenhongjianii</name>
    <dbReference type="NCBI Taxonomy" id="2006110"/>
    <lineage>
        <taxon>Bacteria</taxon>
        <taxon>Pseudomonadati</taxon>
        <taxon>Pseudomonadota</taxon>
        <taxon>Gammaproteobacteria</taxon>
        <taxon>Lysobacterales</taxon>
        <taxon>Lysobacteraceae</taxon>
        <taxon>Luteimonas</taxon>
    </lineage>
</organism>
<dbReference type="Pfam" id="PF14897">
    <property type="entry name" value="EpsG"/>
    <property type="match status" value="1"/>
</dbReference>
<reference evidence="3" key="1">
    <citation type="submission" date="2017-09" db="EMBL/GenBank/DDBJ databases">
        <title>Luteimonas liuhanmingii sp.nov., isolated from the intestinal contents of Tibetan Plateau Pika in Yushu, Qinghai Province, China.</title>
        <authorList>
            <person name="Gui Z."/>
        </authorList>
    </citation>
    <scope>NUCLEOTIDE SEQUENCE [LARGE SCALE GENOMIC DNA]</scope>
    <source>
        <strain evidence="3">100111</strain>
    </source>
</reference>
<feature type="transmembrane region" description="Helical" evidence="1">
    <location>
        <begin position="86"/>
        <end position="107"/>
    </location>
</feature>
<evidence type="ECO:0000313" key="2">
    <source>
        <dbReference type="EMBL" id="ATD66155.1"/>
    </source>
</evidence>
<dbReference type="AlphaFoldDB" id="A0A290XAH3"/>
<name>A0A290XAH3_9GAMM</name>
<gene>
    <name evidence="2" type="ORF">CNR27_00710</name>
</gene>
<feature type="transmembrane region" description="Helical" evidence="1">
    <location>
        <begin position="187"/>
        <end position="205"/>
    </location>
</feature>
<keyword evidence="1" id="KW-0812">Transmembrane</keyword>
<dbReference type="EMBL" id="CP023406">
    <property type="protein sequence ID" value="ATD66155.1"/>
    <property type="molecule type" value="Genomic_DNA"/>
</dbReference>
<feature type="transmembrane region" description="Helical" evidence="1">
    <location>
        <begin position="114"/>
        <end position="146"/>
    </location>
</feature>
<evidence type="ECO:0008006" key="4">
    <source>
        <dbReference type="Google" id="ProtNLM"/>
    </source>
</evidence>
<feature type="transmembrane region" description="Helical" evidence="1">
    <location>
        <begin position="25"/>
        <end position="42"/>
    </location>
</feature>
<accession>A0A290XAH3</accession>
<dbReference type="Proteomes" id="UP000218968">
    <property type="component" value="Chromosome"/>
</dbReference>
<feature type="transmembrane region" description="Helical" evidence="1">
    <location>
        <begin position="158"/>
        <end position="180"/>
    </location>
</feature>
<evidence type="ECO:0000256" key="1">
    <source>
        <dbReference type="SAM" id="Phobius"/>
    </source>
</evidence>
<feature type="transmembrane region" description="Helical" evidence="1">
    <location>
        <begin position="285"/>
        <end position="304"/>
    </location>
</feature>
<feature type="transmembrane region" description="Helical" evidence="1">
    <location>
        <begin position="259"/>
        <end position="279"/>
    </location>
</feature>
<sequence>MTAYILVYCLVAIPAIFYWRRTQPAAWIAAGMILVIFVGLRHEVGGDWSGYILLTERINGMPPLEAARMMEPMYSLLTWLSAQLGWGVYGVNLLGAAIFFFGLFSYCAKQPNRWLALAAAMPFLVIVAVMSANRQGIAIGIVMYAMSQWERLGIARRAAWILLAALFHVSALLLLVLAVADIKMSRLRKIFLLAFLGVASLWLLSKSEGAWARYTTVYVEQSQGAYSPGAVFHLLLNLVPAGIMLAFRKRWSRLVRDWHLLQQLCILAFALLAFSPFMTVAVSRMSLYLFPISITFIAYLPQVMREGPGRALARIGCAVGLGAVLVAWLALSNTAFTYFPYQNALFLRSSELDLPK</sequence>
<dbReference type="KEGG" id="lum:CNR27_00710"/>